<feature type="region of interest" description="Disordered" evidence="1">
    <location>
        <begin position="62"/>
        <end position="110"/>
    </location>
</feature>
<feature type="region of interest" description="Disordered" evidence="1">
    <location>
        <begin position="1"/>
        <end position="29"/>
    </location>
</feature>
<evidence type="ECO:0000313" key="3">
    <source>
        <dbReference type="EMBL" id="BAD81795.1"/>
    </source>
</evidence>
<sequence>MAAVASPALRLRPRPRTAAPSPPRCRLSSSAYSYSKARHALRRYGNHDGRFHIKRITSFAAMDKQESITSPTTDALPVEETDNSTEDSPASGSSSYFTERGNGKSGNNDGFELDDTAFDHGNGLALDWTSSFSYSCPLSGNLVLIFILVLLDPETKA</sequence>
<reference evidence="3" key="1">
    <citation type="journal article" date="2002" name="Nature">
        <title>The genome sequence and structure of rice chromosome 1.</title>
        <authorList>
            <person name="Sasaki T."/>
            <person name="Matsumoto T."/>
            <person name="Yamamoto K."/>
            <person name="Sakata K."/>
            <person name="Baba T."/>
            <person name="Katayose Y."/>
            <person name="Wu J."/>
            <person name="Niimura Y."/>
            <person name="Cheng Z."/>
            <person name="Nagamura Y."/>
            <person name="Antonio B.A."/>
            <person name="Kanamori H."/>
            <person name="Hosokawa S."/>
            <person name="Masukawa M."/>
            <person name="Arikawa K."/>
            <person name="Chiden Y."/>
            <person name="Hayashi M."/>
            <person name="Okamoto M."/>
            <person name="Ando T."/>
            <person name="Aoki H."/>
            <person name="Arita K."/>
            <person name="Hamada M."/>
            <person name="Harada C."/>
            <person name="Hijishita S."/>
            <person name="Honda M."/>
            <person name="Ichikawa Y."/>
            <person name="Idonuma A."/>
            <person name="Iijima M."/>
            <person name="Ikeda M."/>
            <person name="Ikeno M."/>
            <person name="Itoh S."/>
            <person name="Itoh T."/>
            <person name="Itoh Y."/>
            <person name="Itoh Y."/>
            <person name="Iwabuchi A."/>
            <person name="Kamiya K."/>
            <person name="Karasawa W."/>
            <person name="Katagiri S."/>
            <person name="Kikuta A."/>
            <person name="Kobayashi N."/>
            <person name="Kono I."/>
            <person name="Machita K."/>
            <person name="Maehara T."/>
            <person name="Mizuno H."/>
            <person name="Mizubayashi T."/>
            <person name="Mukai Y."/>
            <person name="Nagasaki H."/>
            <person name="Nakashima M."/>
            <person name="Nakama Y."/>
            <person name="Nakamichi Y."/>
            <person name="Nakamura M."/>
            <person name="Namiki N."/>
            <person name="Negishi M."/>
            <person name="Ohta I."/>
            <person name="Ono N."/>
            <person name="Saji S."/>
            <person name="Sakai K."/>
            <person name="Shibata M."/>
            <person name="Shimokawa T."/>
            <person name="Shomura A."/>
            <person name="Song J."/>
            <person name="Takazaki Y."/>
            <person name="Terasawa K."/>
            <person name="Tsuji K."/>
            <person name="Waki K."/>
            <person name="Yamagata H."/>
            <person name="Yamane H."/>
            <person name="Yoshiki S."/>
            <person name="Yoshihara R."/>
            <person name="Yukawa K."/>
            <person name="Zhong H."/>
            <person name="Iwama H."/>
            <person name="Endo T."/>
            <person name="Ito H."/>
            <person name="Hahn J.H."/>
            <person name="Kim H.I."/>
            <person name="Eun M.Y."/>
            <person name="Yano M."/>
            <person name="Jiang J."/>
            <person name="Gojobori T."/>
        </authorList>
    </citation>
    <scope>NUCLEOTIDE SEQUENCE</scope>
</reference>
<dbReference type="Proteomes" id="UP000000763">
    <property type="component" value="Chromosome 1"/>
</dbReference>
<dbReference type="EMBL" id="AP003245">
    <property type="protein sequence ID" value="BAD81795.1"/>
    <property type="molecule type" value="Genomic_DNA"/>
</dbReference>
<dbReference type="EMBL" id="AP003023">
    <property type="protein sequence ID" value="BAD81573.1"/>
    <property type="molecule type" value="Genomic_DNA"/>
</dbReference>
<organism evidence="3">
    <name type="scientific">Oryza sativa subsp. japonica</name>
    <name type="common">Rice</name>
    <dbReference type="NCBI Taxonomy" id="39947"/>
    <lineage>
        <taxon>Eukaryota</taxon>
        <taxon>Viridiplantae</taxon>
        <taxon>Streptophyta</taxon>
        <taxon>Embryophyta</taxon>
        <taxon>Tracheophyta</taxon>
        <taxon>Spermatophyta</taxon>
        <taxon>Magnoliopsida</taxon>
        <taxon>Liliopsida</taxon>
        <taxon>Poales</taxon>
        <taxon>Poaceae</taxon>
        <taxon>BOP clade</taxon>
        <taxon>Oryzoideae</taxon>
        <taxon>Oryzeae</taxon>
        <taxon>Oryzinae</taxon>
        <taxon>Oryza</taxon>
        <taxon>Oryza sativa</taxon>
    </lineage>
</organism>
<feature type="compositionally biased region" description="Polar residues" evidence="1">
    <location>
        <begin position="86"/>
        <end position="97"/>
    </location>
</feature>
<gene>
    <name evidence="3" type="ORF">P0421H07.35</name>
    <name evidence="2" type="ORF">P0684B02.10</name>
</gene>
<dbReference type="Proteomes" id="UP000817658">
    <property type="component" value="Chromosome 1"/>
</dbReference>
<reference evidence="4" key="3">
    <citation type="journal article" date="2008" name="Nucleic Acids Res.">
        <title>The rice annotation project database (RAP-DB): 2008 update.</title>
        <authorList>
            <consortium name="The rice annotation project (RAP)"/>
        </authorList>
    </citation>
    <scope>GENOME REANNOTATION</scope>
    <source>
        <strain evidence="4">cv. Nipponbare</strain>
    </source>
</reference>
<evidence type="ECO:0000313" key="2">
    <source>
        <dbReference type="EMBL" id="BAD81573.1"/>
    </source>
</evidence>
<accession>Q5N9S0</accession>
<name>Q5N9S0_ORYSJ</name>
<feature type="compositionally biased region" description="Low complexity" evidence="1">
    <location>
        <begin position="1"/>
        <end position="10"/>
    </location>
</feature>
<dbReference type="AlphaFoldDB" id="Q5N9S0"/>
<reference evidence="4" key="2">
    <citation type="journal article" date="2005" name="Nature">
        <title>The map-based sequence of the rice genome.</title>
        <authorList>
            <consortium name="International rice genome sequencing project (IRGSP)"/>
            <person name="Matsumoto T."/>
            <person name="Wu J."/>
            <person name="Kanamori H."/>
            <person name="Katayose Y."/>
            <person name="Fujisawa M."/>
            <person name="Namiki N."/>
            <person name="Mizuno H."/>
            <person name="Yamamoto K."/>
            <person name="Antonio B.A."/>
            <person name="Baba T."/>
            <person name="Sakata K."/>
            <person name="Nagamura Y."/>
            <person name="Aoki H."/>
            <person name="Arikawa K."/>
            <person name="Arita K."/>
            <person name="Bito T."/>
            <person name="Chiden Y."/>
            <person name="Fujitsuka N."/>
            <person name="Fukunaka R."/>
            <person name="Hamada M."/>
            <person name="Harada C."/>
            <person name="Hayashi A."/>
            <person name="Hijishita S."/>
            <person name="Honda M."/>
            <person name="Hosokawa S."/>
            <person name="Ichikawa Y."/>
            <person name="Idonuma A."/>
            <person name="Iijima M."/>
            <person name="Ikeda M."/>
            <person name="Ikeno M."/>
            <person name="Ito K."/>
            <person name="Ito S."/>
            <person name="Ito T."/>
            <person name="Ito Y."/>
            <person name="Ito Y."/>
            <person name="Iwabuchi A."/>
            <person name="Kamiya K."/>
            <person name="Karasawa W."/>
            <person name="Kurita K."/>
            <person name="Katagiri S."/>
            <person name="Kikuta A."/>
            <person name="Kobayashi H."/>
            <person name="Kobayashi N."/>
            <person name="Machita K."/>
            <person name="Maehara T."/>
            <person name="Masukawa M."/>
            <person name="Mizubayashi T."/>
            <person name="Mukai Y."/>
            <person name="Nagasaki H."/>
            <person name="Nagata Y."/>
            <person name="Naito S."/>
            <person name="Nakashima M."/>
            <person name="Nakama Y."/>
            <person name="Nakamichi Y."/>
            <person name="Nakamura M."/>
            <person name="Meguro A."/>
            <person name="Negishi M."/>
            <person name="Ohta I."/>
            <person name="Ohta T."/>
            <person name="Okamoto M."/>
            <person name="Ono N."/>
            <person name="Saji S."/>
            <person name="Sakaguchi M."/>
            <person name="Sakai K."/>
            <person name="Shibata M."/>
            <person name="Shimokawa T."/>
            <person name="Song J."/>
            <person name="Takazaki Y."/>
            <person name="Terasawa K."/>
            <person name="Tsugane M."/>
            <person name="Tsuji K."/>
            <person name="Ueda S."/>
            <person name="Waki K."/>
            <person name="Yamagata H."/>
            <person name="Yamamoto M."/>
            <person name="Yamamoto S."/>
            <person name="Yamane H."/>
            <person name="Yoshiki S."/>
            <person name="Yoshihara R."/>
            <person name="Yukawa K."/>
            <person name="Zhong H."/>
            <person name="Yano M."/>
            <person name="Yuan Q."/>
            <person name="Ouyang S."/>
            <person name="Liu J."/>
            <person name="Jones K.M."/>
            <person name="Gansberger K."/>
            <person name="Moffat K."/>
            <person name="Hill J."/>
            <person name="Bera J."/>
            <person name="Fadrosh D."/>
            <person name="Jin S."/>
            <person name="Johri S."/>
            <person name="Kim M."/>
            <person name="Overton L."/>
            <person name="Reardon M."/>
            <person name="Tsitrin T."/>
            <person name="Vuong H."/>
            <person name="Weaver B."/>
            <person name="Ciecko A."/>
            <person name="Tallon L."/>
            <person name="Jackson J."/>
            <person name="Pai G."/>
            <person name="Aken S.V."/>
            <person name="Utterback T."/>
            <person name="Reidmuller S."/>
            <person name="Feldblyum T."/>
            <person name="Hsiao J."/>
            <person name="Zismann V."/>
            <person name="Iobst S."/>
            <person name="de Vazeille A.R."/>
            <person name="Buell C.R."/>
            <person name="Ying K."/>
            <person name="Li Y."/>
            <person name="Lu T."/>
            <person name="Huang Y."/>
            <person name="Zhao Q."/>
            <person name="Feng Q."/>
            <person name="Zhang L."/>
            <person name="Zhu J."/>
            <person name="Weng Q."/>
            <person name="Mu J."/>
            <person name="Lu Y."/>
            <person name="Fan D."/>
            <person name="Liu Y."/>
            <person name="Guan J."/>
            <person name="Zhang Y."/>
            <person name="Yu S."/>
            <person name="Liu X."/>
            <person name="Zhang Y."/>
            <person name="Hong G."/>
            <person name="Han B."/>
            <person name="Choisne N."/>
            <person name="Demange N."/>
            <person name="Orjeda G."/>
            <person name="Samain S."/>
            <person name="Cattolico L."/>
            <person name="Pelletier E."/>
            <person name="Couloux A."/>
            <person name="Segurens B."/>
            <person name="Wincker P."/>
            <person name="D'Hont A."/>
            <person name="Scarpelli C."/>
            <person name="Weissenbach J."/>
            <person name="Salanoubat M."/>
            <person name="Quetier F."/>
            <person name="Yu Y."/>
            <person name="Kim H.R."/>
            <person name="Rambo T."/>
            <person name="Currie J."/>
            <person name="Collura K."/>
            <person name="Luo M."/>
            <person name="Yang T."/>
            <person name="Ammiraju J.S.S."/>
            <person name="Engler F."/>
            <person name="Soderlund C."/>
            <person name="Wing R.A."/>
            <person name="Palmer L.E."/>
            <person name="de la Bastide M."/>
            <person name="Spiegel L."/>
            <person name="Nascimento L."/>
            <person name="Zutavern T."/>
            <person name="O'Shaughnessy A."/>
            <person name="Dike S."/>
            <person name="Dedhia N."/>
            <person name="Preston R."/>
            <person name="Balija V."/>
            <person name="McCombie W.R."/>
            <person name="Chow T."/>
            <person name="Chen H."/>
            <person name="Chung M."/>
            <person name="Chen C."/>
            <person name="Shaw J."/>
            <person name="Wu H."/>
            <person name="Hsiao K."/>
            <person name="Chao Y."/>
            <person name="Chu M."/>
            <person name="Cheng C."/>
            <person name="Hour A."/>
            <person name="Lee P."/>
            <person name="Lin S."/>
            <person name="Lin Y."/>
            <person name="Liou J."/>
            <person name="Liu S."/>
            <person name="Hsing Y."/>
            <person name="Raghuvanshi S."/>
            <person name="Mohanty A."/>
            <person name="Bharti A.K."/>
            <person name="Gaur A."/>
            <person name="Gupta V."/>
            <person name="Kumar D."/>
            <person name="Ravi V."/>
            <person name="Vij S."/>
            <person name="Kapur A."/>
            <person name="Khurana P."/>
            <person name="Khurana P."/>
            <person name="Khurana J.P."/>
            <person name="Tyagi A.K."/>
            <person name="Gaikwad K."/>
            <person name="Singh A."/>
            <person name="Dalal V."/>
            <person name="Srivastava S."/>
            <person name="Dixit A."/>
            <person name="Pal A.K."/>
            <person name="Ghazi I.A."/>
            <person name="Yadav M."/>
            <person name="Pandit A."/>
            <person name="Bhargava A."/>
            <person name="Sureshbabu K."/>
            <person name="Batra K."/>
            <person name="Sharma T.R."/>
            <person name="Mohapatra T."/>
            <person name="Singh N.K."/>
            <person name="Messing J."/>
            <person name="Nelson A.B."/>
            <person name="Fuks G."/>
            <person name="Kavchok S."/>
            <person name="Keizer G."/>
            <person name="Linton E."/>
            <person name="Llaca V."/>
            <person name="Song R."/>
            <person name="Tanyolac B."/>
            <person name="Young S."/>
            <person name="Ho-Il K."/>
            <person name="Hahn J.H."/>
            <person name="Sangsakoo G."/>
            <person name="Vanavichit A."/>
            <person name="de Mattos Luiz.A.T."/>
            <person name="Zimmer P.D."/>
            <person name="Malone G."/>
            <person name="Dellagostin O."/>
            <person name="de Oliveira A.C."/>
            <person name="Bevan M."/>
            <person name="Bancroft I."/>
            <person name="Minx P."/>
            <person name="Cordum H."/>
            <person name="Wilson R."/>
            <person name="Cheng Z."/>
            <person name="Jin W."/>
            <person name="Jiang J."/>
            <person name="Leong S.A."/>
            <person name="Iwama H."/>
            <person name="Gojobori T."/>
            <person name="Itoh T."/>
            <person name="Niimura Y."/>
            <person name="Fujii Y."/>
            <person name="Habara T."/>
            <person name="Sakai H."/>
            <person name="Sato Y."/>
            <person name="Wilson G."/>
            <person name="Kumar K."/>
            <person name="McCouch S."/>
            <person name="Juretic N."/>
            <person name="Hoen D."/>
            <person name="Wright S."/>
            <person name="Bruskiewich R."/>
            <person name="Bureau T."/>
            <person name="Miyao A."/>
            <person name="Hirochika H."/>
            <person name="Nishikawa T."/>
            <person name="Kadowaki K."/>
            <person name="Sugiura M."/>
            <person name="Burr B."/>
            <person name="Sasaki T."/>
        </authorList>
    </citation>
    <scope>NUCLEOTIDE SEQUENCE [LARGE SCALE GENOMIC DNA]</scope>
    <source>
        <strain evidence="4">cv. Nipponbare</strain>
    </source>
</reference>
<protein>
    <submittedName>
        <fullName evidence="3">Uncharacterized protein</fullName>
    </submittedName>
</protein>
<proteinExistence type="predicted"/>
<evidence type="ECO:0000313" key="4">
    <source>
        <dbReference type="Proteomes" id="UP000000763"/>
    </source>
</evidence>
<evidence type="ECO:0000256" key="1">
    <source>
        <dbReference type="SAM" id="MobiDB-lite"/>
    </source>
</evidence>